<keyword evidence="2" id="KW-0067">ATP-binding</keyword>
<dbReference type="SUPFAM" id="SSF46894">
    <property type="entry name" value="C-terminal effector domain of the bipartite response regulators"/>
    <property type="match status" value="1"/>
</dbReference>
<dbReference type="InterPro" id="IPR036388">
    <property type="entry name" value="WH-like_DNA-bd_sf"/>
</dbReference>
<dbReference type="SMART" id="SM00421">
    <property type="entry name" value="HTH_LUXR"/>
    <property type="match status" value="1"/>
</dbReference>
<protein>
    <submittedName>
        <fullName evidence="4">LuxR family transcriptional regulator</fullName>
    </submittedName>
</protein>
<evidence type="ECO:0000313" key="5">
    <source>
        <dbReference type="Proteomes" id="UP001172728"/>
    </source>
</evidence>
<accession>A0ABT8G811</accession>
<dbReference type="PROSITE" id="PS50043">
    <property type="entry name" value="HTH_LUXR_2"/>
    <property type="match status" value="1"/>
</dbReference>
<dbReference type="Pfam" id="PF00196">
    <property type="entry name" value="GerE"/>
    <property type="match status" value="1"/>
</dbReference>
<dbReference type="SUPFAM" id="SSF52540">
    <property type="entry name" value="P-loop containing nucleoside triphosphate hydrolases"/>
    <property type="match status" value="1"/>
</dbReference>
<reference evidence="4" key="1">
    <citation type="submission" date="2023-06" db="EMBL/GenBank/DDBJ databases">
        <title>Sysu t00192.</title>
        <authorList>
            <person name="Gao L."/>
            <person name="Fang B.-Z."/>
            <person name="Li W.-J."/>
        </authorList>
    </citation>
    <scope>NUCLEOTIDE SEQUENCE</scope>
    <source>
        <strain evidence="4">SYSU T00192</strain>
    </source>
</reference>
<sequence>MSDIDTHPGVVGRADELGALHTLIASARNGHGGALLVHGDPGMGKTTLLGGAVAGAAALRVVAVPGFAIESSLAYAALQRLIAPFAHLVDGLPGPQRDALLTAVGATSGPPPERALVGLGTLSLLARAGDEAPLLCLADDAHHLDRESLEALGFVARRLSAEAVAIVFASRDDDATVRALAGVPRLDLAGLDPDAAAELLTRSVGGGLEPSIVAEVVARTGGNPLALTDLGARWTADELTAAAREEAPIPVGPRLEAHYTAAAAALPPETRRWLVLAAAESTGDAAVIHAAAAGLGIPAGASAPAEEAGLVEVRDGVRFRHPLVRSAVYARATDLDRRGAHAALQGEATRRGLAEVAAWHAAAACSGPDDDVAALLEAAADSTGARGGRASRARLLARAADLSNRADDRARRLVAAAEAAIGAGAGVLARQLLSTVDESALDAARRGAMRTVDALCTVYLSDASRLPTVVDTLVHAADDFREADPIREQVTLLHALAFALSTEDRAEGWPLERLGARLRAAADVAPGRQALALRAAGAFALDDYASAVPHLRAAREMFDEEADAELLGLATFAALVTVGLCEFEDASKVWTRLADEASARGALRELDSILWVLSSLEVGRNNPRAARAYLDRCTELRRALGHEDAQAVNAALLIWEGLPPGAGDHLVATMRASGYGGVARMALGTQAIVEIGAGEYASAHARLAWLASHPYLQASLHHLPELVEASVRCGRHDDARAAAARIDDLARATGSRWARGMAARAAALLADGGEAEHRYLESIELLDIPGHAGDHARGRLLYGEWLRRMRRRADARAQLRLALEVLDAQGATPFAERARRELVAAGAADAPAHPGDAHGPELSPQEAEVARMAARGATNAEIGAALFISPNTVDYHLRKVFRKLGVTSRRQLADRLPGT</sequence>
<dbReference type="Proteomes" id="UP001172728">
    <property type="component" value="Unassembled WGS sequence"/>
</dbReference>
<dbReference type="InterPro" id="IPR000792">
    <property type="entry name" value="Tscrpt_reg_LuxR_C"/>
</dbReference>
<feature type="domain" description="HTH luxR-type" evidence="3">
    <location>
        <begin position="851"/>
        <end position="915"/>
    </location>
</feature>
<dbReference type="EMBL" id="JAUHPW010000003">
    <property type="protein sequence ID" value="MDN4475276.1"/>
    <property type="molecule type" value="Genomic_DNA"/>
</dbReference>
<evidence type="ECO:0000259" key="3">
    <source>
        <dbReference type="PROSITE" id="PS50043"/>
    </source>
</evidence>
<evidence type="ECO:0000313" key="4">
    <source>
        <dbReference type="EMBL" id="MDN4475276.1"/>
    </source>
</evidence>
<name>A0ABT8G811_9MICO</name>
<dbReference type="InterPro" id="IPR027417">
    <property type="entry name" value="P-loop_NTPase"/>
</dbReference>
<evidence type="ECO:0000256" key="1">
    <source>
        <dbReference type="ARBA" id="ARBA00022741"/>
    </source>
</evidence>
<dbReference type="Gene3D" id="1.10.10.10">
    <property type="entry name" value="Winged helix-like DNA-binding domain superfamily/Winged helix DNA-binding domain"/>
    <property type="match status" value="1"/>
</dbReference>
<dbReference type="PANTHER" id="PTHR16305:SF35">
    <property type="entry name" value="TRANSCRIPTIONAL ACTIVATOR DOMAIN"/>
    <property type="match status" value="1"/>
</dbReference>
<gene>
    <name evidence="4" type="ORF">QQX09_05315</name>
</gene>
<dbReference type="InterPro" id="IPR016032">
    <property type="entry name" value="Sig_transdc_resp-reg_C-effctor"/>
</dbReference>
<organism evidence="4 5">
    <name type="scientific">Demequina litoralis</name>
    <dbReference type="NCBI Taxonomy" id="3051660"/>
    <lineage>
        <taxon>Bacteria</taxon>
        <taxon>Bacillati</taxon>
        <taxon>Actinomycetota</taxon>
        <taxon>Actinomycetes</taxon>
        <taxon>Micrococcales</taxon>
        <taxon>Demequinaceae</taxon>
        <taxon>Demequina</taxon>
    </lineage>
</organism>
<dbReference type="PRINTS" id="PR00038">
    <property type="entry name" value="HTHLUXR"/>
</dbReference>
<dbReference type="Pfam" id="PF13191">
    <property type="entry name" value="AAA_16"/>
    <property type="match status" value="1"/>
</dbReference>
<comment type="caution">
    <text evidence="4">The sequence shown here is derived from an EMBL/GenBank/DDBJ whole genome shotgun (WGS) entry which is preliminary data.</text>
</comment>
<dbReference type="PANTHER" id="PTHR16305">
    <property type="entry name" value="TESTICULAR SOLUBLE ADENYLYL CYCLASE"/>
    <property type="match status" value="1"/>
</dbReference>
<evidence type="ECO:0000256" key="2">
    <source>
        <dbReference type="ARBA" id="ARBA00022840"/>
    </source>
</evidence>
<dbReference type="InterPro" id="IPR041664">
    <property type="entry name" value="AAA_16"/>
</dbReference>
<keyword evidence="1" id="KW-0547">Nucleotide-binding</keyword>
<dbReference type="CDD" id="cd06170">
    <property type="entry name" value="LuxR_C_like"/>
    <property type="match status" value="1"/>
</dbReference>
<dbReference type="RefSeq" id="WP_301131722.1">
    <property type="nucleotide sequence ID" value="NZ_JAUHPW010000003.1"/>
</dbReference>
<proteinExistence type="predicted"/>
<keyword evidence="5" id="KW-1185">Reference proteome</keyword>